<gene>
    <name evidence="3" type="ORF">Val02_88660</name>
</gene>
<dbReference type="Proteomes" id="UP000619260">
    <property type="component" value="Unassembled WGS sequence"/>
</dbReference>
<protein>
    <recommendedName>
        <fullName evidence="5">DUF3558 domain-containing protein</fullName>
    </recommendedName>
</protein>
<feature type="compositionally biased region" description="Polar residues" evidence="1">
    <location>
        <begin position="34"/>
        <end position="58"/>
    </location>
</feature>
<evidence type="ECO:0000313" key="4">
    <source>
        <dbReference type="Proteomes" id="UP000619260"/>
    </source>
</evidence>
<evidence type="ECO:0000256" key="1">
    <source>
        <dbReference type="SAM" id="MobiDB-lite"/>
    </source>
</evidence>
<reference evidence="3" key="1">
    <citation type="submission" date="2021-01" db="EMBL/GenBank/DDBJ databases">
        <title>Whole genome shotgun sequence of Virgisporangium aliadipatigenens NBRC 105644.</title>
        <authorList>
            <person name="Komaki H."/>
            <person name="Tamura T."/>
        </authorList>
    </citation>
    <scope>NUCLEOTIDE SEQUENCE</scope>
    <source>
        <strain evidence="3">NBRC 105644</strain>
    </source>
</reference>
<dbReference type="RefSeq" id="WP_203905380.1">
    <property type="nucleotide sequence ID" value="NZ_BOPF01000060.1"/>
</dbReference>
<organism evidence="3 4">
    <name type="scientific">Virgisporangium aliadipatigenens</name>
    <dbReference type="NCBI Taxonomy" id="741659"/>
    <lineage>
        <taxon>Bacteria</taxon>
        <taxon>Bacillati</taxon>
        <taxon>Actinomycetota</taxon>
        <taxon>Actinomycetes</taxon>
        <taxon>Micromonosporales</taxon>
        <taxon>Micromonosporaceae</taxon>
        <taxon>Virgisporangium</taxon>
    </lineage>
</organism>
<dbReference type="PROSITE" id="PS51257">
    <property type="entry name" value="PROKAR_LIPOPROTEIN"/>
    <property type="match status" value="1"/>
</dbReference>
<keyword evidence="2" id="KW-0732">Signal</keyword>
<evidence type="ECO:0000313" key="3">
    <source>
        <dbReference type="EMBL" id="GIJ51980.1"/>
    </source>
</evidence>
<evidence type="ECO:0008006" key="5">
    <source>
        <dbReference type="Google" id="ProtNLM"/>
    </source>
</evidence>
<name>A0A8J3YYE5_9ACTN</name>
<keyword evidence="4" id="KW-1185">Reference proteome</keyword>
<accession>A0A8J3YYE5</accession>
<feature type="signal peptide" evidence="2">
    <location>
        <begin position="1"/>
        <end position="21"/>
    </location>
</feature>
<comment type="caution">
    <text evidence="3">The sequence shown here is derived from an EMBL/GenBank/DDBJ whole genome shotgun (WGS) entry which is preliminary data.</text>
</comment>
<feature type="region of interest" description="Disordered" evidence="1">
    <location>
        <begin position="23"/>
        <end position="59"/>
    </location>
</feature>
<proteinExistence type="predicted"/>
<feature type="chain" id="PRO_5038832524" description="DUF3558 domain-containing protein" evidence="2">
    <location>
        <begin position="22"/>
        <end position="215"/>
    </location>
</feature>
<sequence length="215" mass="22261">MKRVGATALAVLMVVSAFGMAGCKGRKSRGGRSTSHAGAQATDRNNNPSPTRSPTQAAGRSCAEILTQVVTDTKVQWKLDSAATQATADSQNKPGSRSCQFVVAGTSAFPQAKMTVQLYRPRPGTDTPEKMRETAAKQAENCAEKVSGPSGATLAVQCLKKASGTAFDVRTTYSGANGYVLVLVSAQPTTAASTAVQTKVRDVSRAGAGVAFDMI</sequence>
<dbReference type="AlphaFoldDB" id="A0A8J3YYE5"/>
<dbReference type="EMBL" id="BOPF01000060">
    <property type="protein sequence ID" value="GIJ51980.1"/>
    <property type="molecule type" value="Genomic_DNA"/>
</dbReference>
<evidence type="ECO:0000256" key="2">
    <source>
        <dbReference type="SAM" id="SignalP"/>
    </source>
</evidence>